<protein>
    <submittedName>
        <fullName evidence="1">Uncharacterized protein</fullName>
    </submittedName>
</protein>
<dbReference type="Proteomes" id="UP000568446">
    <property type="component" value="Unassembled WGS sequence"/>
</dbReference>
<evidence type="ECO:0000313" key="1">
    <source>
        <dbReference type="EMBL" id="NWJ29551.1"/>
    </source>
</evidence>
<dbReference type="AlphaFoldDB" id="A0A7K4MK20"/>
<gene>
    <name evidence="1" type="ORF">HX850_01330</name>
</gene>
<sequence>MSKNYFSHINMNLFRTKVWSLEEMDDDVDAGFCPDVRNSLGERYAVSSVGMQVSDDVLVPQVIAESSIPDSIILIQ</sequence>
<name>A0A7K4MK20_9ARCH</name>
<organism evidence="1 2">
    <name type="scientific">Marine Group I thaumarchaeote</name>
    <dbReference type="NCBI Taxonomy" id="2511932"/>
    <lineage>
        <taxon>Archaea</taxon>
        <taxon>Nitrososphaerota</taxon>
        <taxon>Marine Group I</taxon>
    </lineage>
</organism>
<comment type="caution">
    <text evidence="1">The sequence shown here is derived from an EMBL/GenBank/DDBJ whole genome shotgun (WGS) entry which is preliminary data.</text>
</comment>
<evidence type="ECO:0000313" key="2">
    <source>
        <dbReference type="Proteomes" id="UP000568446"/>
    </source>
</evidence>
<accession>A0A7K4MK20</accession>
<reference evidence="1 2" key="1">
    <citation type="journal article" date="2019" name="Environ. Microbiol.">
        <title>Genomics insights into ecotype formation of ammonia-oxidizing archaea in the deep ocean.</title>
        <authorList>
            <person name="Wang Y."/>
            <person name="Huang J.M."/>
            <person name="Cui G.J."/>
            <person name="Nunoura T."/>
            <person name="Takaki Y."/>
            <person name="Li W.L."/>
            <person name="Li J."/>
            <person name="Gao Z.M."/>
            <person name="Takai K."/>
            <person name="Zhang A.Q."/>
            <person name="Stepanauskas R."/>
        </authorList>
    </citation>
    <scope>NUCLEOTIDE SEQUENCE [LARGE SCALE GENOMIC DNA]</scope>
    <source>
        <strain evidence="1 2">C4</strain>
    </source>
</reference>
<dbReference type="EMBL" id="JACATK010000003">
    <property type="protein sequence ID" value="NWJ29551.1"/>
    <property type="molecule type" value="Genomic_DNA"/>
</dbReference>
<proteinExistence type="predicted"/>